<dbReference type="InParanoid" id="A0A5F7ZKU1"/>
<reference evidence="1" key="3">
    <citation type="submission" date="2025-08" db="UniProtKB">
        <authorList>
            <consortium name="Ensembl"/>
        </authorList>
    </citation>
    <scope>IDENTIFICATION</scope>
    <source>
        <strain evidence="1">17573</strain>
    </source>
</reference>
<dbReference type="OMA" id="MESCSYC"/>
<keyword evidence="2" id="KW-1185">Reference proteome</keyword>
<dbReference type="AlphaFoldDB" id="A0A5F7ZKU1"/>
<organism evidence="1 2">
    <name type="scientific">Macaca mulatta</name>
    <name type="common">Rhesus macaque</name>
    <dbReference type="NCBI Taxonomy" id="9544"/>
    <lineage>
        <taxon>Eukaryota</taxon>
        <taxon>Metazoa</taxon>
        <taxon>Chordata</taxon>
        <taxon>Craniata</taxon>
        <taxon>Vertebrata</taxon>
        <taxon>Euteleostomi</taxon>
        <taxon>Mammalia</taxon>
        <taxon>Eutheria</taxon>
        <taxon>Euarchontoglires</taxon>
        <taxon>Primates</taxon>
        <taxon>Haplorrhini</taxon>
        <taxon>Catarrhini</taxon>
        <taxon>Cercopithecidae</taxon>
        <taxon>Cercopithecinae</taxon>
        <taxon>Macaca</taxon>
    </lineage>
</organism>
<dbReference type="VEuPathDB" id="HostDB:ENSMMUG00000060834"/>
<dbReference type="PRINTS" id="PR02045">
    <property type="entry name" value="F138DOMAIN"/>
</dbReference>
<reference evidence="1" key="2">
    <citation type="submission" date="2019-01" db="EMBL/GenBank/DDBJ databases">
        <authorList>
            <person name="Graves T."/>
            <person name="Eichler E.E."/>
            <person name="Wilson R.K."/>
        </authorList>
    </citation>
    <scope>NUCLEOTIDE SEQUENCE [LARGE SCALE GENOMIC DNA]</scope>
    <source>
        <strain evidence="1">17573</strain>
    </source>
</reference>
<sequence>MEFCSCCPGWSAMAQSWLTATSTSWVQAILLPQLPSSWDYRHVPPRPANFVFLVETGFLYVGQAGLKLLTSNDPSALASQSAGITGVSCHSRPRLNTILLRVYTTLCLPTHPVMDIWVTSTF</sequence>
<protein>
    <submittedName>
        <fullName evidence="1">Uncharacterized protein</fullName>
    </submittedName>
</protein>
<accession>A0A5F7ZKU1</accession>
<dbReference type="GeneTree" id="ENSGT00940000170471"/>
<evidence type="ECO:0000313" key="2">
    <source>
        <dbReference type="Proteomes" id="UP000006718"/>
    </source>
</evidence>
<dbReference type="Proteomes" id="UP000006718">
    <property type="component" value="Chromosome 7"/>
</dbReference>
<dbReference type="Bgee" id="ENSMMUG00000060834">
    <property type="expression patterns" value="Expressed in liver"/>
</dbReference>
<dbReference type="Ensembl" id="ENSMMUT00000109008.1">
    <property type="protein sequence ID" value="ENSMMUP00000066253.1"/>
    <property type="gene ID" value="ENSMMUG00000060834.1"/>
</dbReference>
<name>A0A5F7ZKU1_MACMU</name>
<reference evidence="2" key="1">
    <citation type="journal article" date="2007" name="Science">
        <title>Evolutionary and biomedical insights from the rhesus macaque genome.</title>
        <authorList>
            <person name="Gibbs R.A."/>
            <person name="Rogers J."/>
            <person name="Katze M.G."/>
            <person name="Bumgarner R."/>
            <person name="Weinstock G.M."/>
            <person name="Mardis E.R."/>
            <person name="Remington K.A."/>
            <person name="Strausberg R.L."/>
            <person name="Venter J.C."/>
            <person name="Wilson R.K."/>
            <person name="Batzer M.A."/>
            <person name="Bustamante C.D."/>
            <person name="Eichler E.E."/>
            <person name="Hahn M.W."/>
            <person name="Hardison R.C."/>
            <person name="Makova K.D."/>
            <person name="Miller W."/>
            <person name="Milosavljevic A."/>
            <person name="Palermo R.E."/>
            <person name="Siepel A."/>
            <person name="Sikela J.M."/>
            <person name="Attaway T."/>
            <person name="Bell S."/>
            <person name="Bernard K.E."/>
            <person name="Buhay C.J."/>
            <person name="Chandrabose M.N."/>
            <person name="Dao M."/>
            <person name="Davis C."/>
            <person name="Delehaunty K.D."/>
            <person name="Ding Y."/>
            <person name="Dinh H.H."/>
            <person name="Dugan-Rocha S."/>
            <person name="Fulton L.A."/>
            <person name="Gabisi R.A."/>
            <person name="Garner T.T."/>
            <person name="Godfrey J."/>
            <person name="Hawes A.C."/>
            <person name="Hernandez J."/>
            <person name="Hines S."/>
            <person name="Holder M."/>
            <person name="Hume J."/>
            <person name="Jhangiani S.N."/>
            <person name="Joshi V."/>
            <person name="Khan Z.M."/>
            <person name="Kirkness E.F."/>
            <person name="Cree A."/>
            <person name="Fowler R.G."/>
            <person name="Lee S."/>
            <person name="Lewis L.R."/>
            <person name="Li Z."/>
            <person name="Liu Y.-S."/>
            <person name="Moore S.M."/>
            <person name="Muzny D."/>
            <person name="Nazareth L.V."/>
            <person name="Ngo D.N."/>
            <person name="Okwuonu G.O."/>
            <person name="Pai G."/>
            <person name="Parker D."/>
            <person name="Paul H.A."/>
            <person name="Pfannkoch C."/>
            <person name="Pohl C.S."/>
            <person name="Rogers Y.-H.C."/>
            <person name="Ruiz S.J."/>
            <person name="Sabo A."/>
            <person name="Santibanez J."/>
            <person name="Schneider B.W."/>
            <person name="Smith S.M."/>
            <person name="Sodergren E."/>
            <person name="Svatek A.F."/>
            <person name="Utterback T.R."/>
            <person name="Vattathil S."/>
            <person name="Warren W."/>
            <person name="White C.S."/>
            <person name="Chinwalla A.T."/>
            <person name="Feng Y."/>
            <person name="Halpern A.L."/>
            <person name="Hillier L.W."/>
            <person name="Huang X."/>
            <person name="Minx P."/>
            <person name="Nelson J.O."/>
            <person name="Pepin K.H."/>
            <person name="Qin X."/>
            <person name="Sutton G.G."/>
            <person name="Venter E."/>
            <person name="Walenz B.P."/>
            <person name="Wallis J.W."/>
            <person name="Worley K.C."/>
            <person name="Yang S.-P."/>
            <person name="Jones S.M."/>
            <person name="Marra M.A."/>
            <person name="Rocchi M."/>
            <person name="Schein J.E."/>
            <person name="Baertsch R."/>
            <person name="Clarke L."/>
            <person name="Csuros M."/>
            <person name="Glasscock J."/>
            <person name="Harris R.A."/>
            <person name="Havlak P."/>
            <person name="Jackson A.R."/>
            <person name="Jiang H."/>
            <person name="Liu Y."/>
            <person name="Messina D.N."/>
            <person name="Shen Y."/>
            <person name="Song H.X.-Z."/>
            <person name="Wylie T."/>
            <person name="Zhang L."/>
            <person name="Birney E."/>
            <person name="Han K."/>
            <person name="Konkel M.K."/>
            <person name="Lee J."/>
            <person name="Smit A.F.A."/>
            <person name="Ullmer B."/>
            <person name="Wang H."/>
            <person name="Xing J."/>
            <person name="Burhans R."/>
            <person name="Cheng Z."/>
            <person name="Karro J.E."/>
            <person name="Ma J."/>
            <person name="Raney B."/>
            <person name="She X."/>
            <person name="Cox M.J."/>
            <person name="Demuth J.P."/>
            <person name="Dumas L.J."/>
            <person name="Han S.-G."/>
            <person name="Hopkins J."/>
            <person name="Karimpour-Fard A."/>
            <person name="Kim Y.H."/>
            <person name="Pollack J.R."/>
            <person name="Vinar T."/>
            <person name="Addo-Quaye C."/>
            <person name="Degenhardt J."/>
            <person name="Denby A."/>
            <person name="Hubisz M.J."/>
            <person name="Indap A."/>
            <person name="Kosiol C."/>
            <person name="Lahn B.T."/>
            <person name="Lawson H.A."/>
            <person name="Marklein A."/>
            <person name="Nielsen R."/>
            <person name="Vallender E.J."/>
            <person name="Clark A.G."/>
            <person name="Ferguson B."/>
            <person name="Hernandez R.D."/>
            <person name="Hirani K."/>
            <person name="Kehrer-Sawatzki H."/>
            <person name="Kolb J."/>
            <person name="Patil S."/>
            <person name="Pu L.-L."/>
            <person name="Ren Y."/>
            <person name="Smith D.G."/>
            <person name="Wheeler D.A."/>
            <person name="Schenck I."/>
            <person name="Ball E.V."/>
            <person name="Chen R."/>
            <person name="Cooper D.N."/>
            <person name="Giardine B."/>
            <person name="Hsu F."/>
            <person name="Kent W.J."/>
            <person name="Lesk A."/>
            <person name="Nelson D.L."/>
            <person name="O'brien W.E."/>
            <person name="Pruefer K."/>
            <person name="Stenson P.D."/>
            <person name="Wallace J.C."/>
            <person name="Ke H."/>
            <person name="Liu X.-M."/>
            <person name="Wang P."/>
            <person name="Xiang A.P."/>
            <person name="Yang F."/>
            <person name="Barber G.P."/>
            <person name="Haussler D."/>
            <person name="Karolchik D."/>
            <person name="Kern A.D."/>
            <person name="Kuhn R.M."/>
            <person name="Smith K.E."/>
            <person name="Zwieg A.S."/>
        </authorList>
    </citation>
    <scope>NUCLEOTIDE SEQUENCE [LARGE SCALE GENOMIC DNA]</scope>
    <source>
        <strain evidence="2">17573</strain>
    </source>
</reference>
<dbReference type="PANTHER" id="PTHR12138">
    <property type="entry name" value="PRIMATE-EXPANDED PROTEIN FAMILY"/>
    <property type="match status" value="1"/>
</dbReference>
<reference evidence="1" key="4">
    <citation type="submission" date="2025-09" db="UniProtKB">
        <authorList>
            <consortium name="Ensembl"/>
        </authorList>
    </citation>
    <scope>IDENTIFICATION</scope>
    <source>
        <strain evidence="1">17573</strain>
    </source>
</reference>
<proteinExistence type="predicted"/>
<evidence type="ECO:0000313" key="1">
    <source>
        <dbReference type="Ensembl" id="ENSMMUP00000066253.1"/>
    </source>
</evidence>
<dbReference type="PANTHER" id="PTHR12138:SF162">
    <property type="entry name" value="CHROMOSOME UNDETERMINED SCAFFOLD_275, WHOLE GENOME SHOTGUN SEQUENCE"/>
    <property type="match status" value="1"/>
</dbReference>